<dbReference type="Gene3D" id="2.60.120.200">
    <property type="match status" value="2"/>
</dbReference>
<feature type="domain" description="F-box" evidence="1">
    <location>
        <begin position="12"/>
        <end position="53"/>
    </location>
</feature>
<dbReference type="Pfam" id="PF13385">
    <property type="entry name" value="Laminin_G_3"/>
    <property type="match status" value="1"/>
</dbReference>
<dbReference type="SUPFAM" id="SSF49899">
    <property type="entry name" value="Concanavalin A-like lectins/glucanases"/>
    <property type="match status" value="2"/>
</dbReference>
<feature type="domain" description="F-box" evidence="1">
    <location>
        <begin position="208"/>
        <end position="249"/>
    </location>
</feature>
<dbReference type="SMART" id="SM00256">
    <property type="entry name" value="FBOX"/>
    <property type="match status" value="2"/>
</dbReference>
<evidence type="ECO:0000313" key="3">
    <source>
        <dbReference type="Proteomes" id="UP000663891"/>
    </source>
</evidence>
<dbReference type="InterPro" id="IPR036047">
    <property type="entry name" value="F-box-like_dom_sf"/>
</dbReference>
<dbReference type="EMBL" id="CAJNON010000417">
    <property type="protein sequence ID" value="CAF1252053.1"/>
    <property type="molecule type" value="Genomic_DNA"/>
</dbReference>
<protein>
    <recommendedName>
        <fullName evidence="1">F-box domain-containing protein</fullName>
    </recommendedName>
</protein>
<reference evidence="2" key="1">
    <citation type="submission" date="2021-02" db="EMBL/GenBank/DDBJ databases">
        <authorList>
            <person name="Nowell W R."/>
        </authorList>
    </citation>
    <scope>NUCLEOTIDE SEQUENCE</scope>
</reference>
<evidence type="ECO:0000259" key="1">
    <source>
        <dbReference type="SMART" id="SM00256"/>
    </source>
</evidence>
<name>A0A815A5C5_9BILA</name>
<dbReference type="SUPFAM" id="SSF81383">
    <property type="entry name" value="F-box domain"/>
    <property type="match status" value="2"/>
</dbReference>
<dbReference type="InterPro" id="IPR001810">
    <property type="entry name" value="F-box_dom"/>
</dbReference>
<dbReference type="OrthoDB" id="9986192at2759"/>
<organism evidence="2 3">
    <name type="scientific">Adineta steineri</name>
    <dbReference type="NCBI Taxonomy" id="433720"/>
    <lineage>
        <taxon>Eukaryota</taxon>
        <taxon>Metazoa</taxon>
        <taxon>Spiralia</taxon>
        <taxon>Gnathifera</taxon>
        <taxon>Rotifera</taxon>
        <taxon>Eurotatoria</taxon>
        <taxon>Bdelloidea</taxon>
        <taxon>Adinetida</taxon>
        <taxon>Adinetidae</taxon>
        <taxon>Adineta</taxon>
    </lineage>
</organism>
<dbReference type="AlphaFoldDB" id="A0A815A5C5"/>
<gene>
    <name evidence="2" type="ORF">VCS650_LOCUS28387</name>
</gene>
<evidence type="ECO:0000313" key="2">
    <source>
        <dbReference type="EMBL" id="CAF1252053.1"/>
    </source>
</evidence>
<comment type="caution">
    <text evidence="2">The sequence shown here is derived from an EMBL/GenBank/DDBJ whole genome shotgun (WGS) entry which is preliminary data.</text>
</comment>
<accession>A0A815A5C5</accession>
<dbReference type="Proteomes" id="UP000663891">
    <property type="component" value="Unassembled WGS sequence"/>
</dbReference>
<sequence length="478" mass="56069">MSKPSSCINNILPPEILQKIFLLSAESLHDALHISTTCQLWRKMIFNPFFIEHYWIFDDKHRKKGLIQWWNFNENIPDQNNPFHNYSITNCFLGKCANFKDDSEISEDEEAKNTIDRGSDYTIAFWLLIPETGDEPRCIFMVRDDDWDYTRSAGVAIDETNFLSIVFASTISERIIQSNVQMKPDQWYHIVLCFSDMSKPSSCINNILPPEILQKIFLLSAESLHDALHISTTCQLWRKLIFNPFFIEHYWIFDDKHRKKGLIRWWNFNENIPDQDNPFRNYSITNCPLGKCANFKDDSEITEEEEPKNTIDRGSDYTVAFWLLIPEIGDEPRCIFMVRDDDWDYTRSAGVAIDETNFLSIVFASTISERIIQSNVQMKPDQWYHIVLVQECIPGDEKPQQHLWINGKLELTEEVPIAAFSSTAEVCFFFSILWNHSIADVSYWSRRLLPLEIRAIYEQKTSVDKVNMAKYIFEHLNS</sequence>
<proteinExistence type="predicted"/>
<dbReference type="InterPro" id="IPR013320">
    <property type="entry name" value="ConA-like_dom_sf"/>
</dbReference>